<reference evidence="7" key="1">
    <citation type="journal article" date="2019" name="Int. J. Syst. Evol. Microbiol.">
        <title>The Global Catalogue of Microorganisms (GCM) 10K type strain sequencing project: providing services to taxonomists for standard genome sequencing and annotation.</title>
        <authorList>
            <consortium name="The Broad Institute Genomics Platform"/>
            <consortium name="The Broad Institute Genome Sequencing Center for Infectious Disease"/>
            <person name="Wu L."/>
            <person name="Ma J."/>
        </authorList>
    </citation>
    <scope>NUCLEOTIDE SEQUENCE [LARGE SCALE GENOMIC DNA]</scope>
    <source>
        <strain evidence="7">JCM 17021</strain>
    </source>
</reference>
<dbReference type="InterPro" id="IPR050109">
    <property type="entry name" value="HTH-type_TetR-like_transc_reg"/>
</dbReference>
<gene>
    <name evidence="6" type="ORF">GCM10022381_08640</name>
</gene>
<keyword evidence="7" id="KW-1185">Reference proteome</keyword>
<accession>A0ABP7K8B8</accession>
<comment type="caution">
    <text evidence="6">The sequence shown here is derived from an EMBL/GenBank/DDBJ whole genome shotgun (WGS) entry which is preliminary data.</text>
</comment>
<sequence>MRAAGRLMLHRGYVATSINSIATEAGVAVQTIYNSVGSKAELLSAVLELAAEGPGTQELVPAALRKRVLAASSAVEILRVVADWFLAVNERTVNVVLMISQAAAVDGDVAAVERRSTASRLHTCGEVATSLRAVRGLRGGMSDPEAAAAIWAVGHPQVYRMLVSELGWSSEAYRDWLEKALRGALS</sequence>
<dbReference type="SUPFAM" id="SSF46689">
    <property type="entry name" value="Homeodomain-like"/>
    <property type="match status" value="1"/>
</dbReference>
<keyword evidence="2 4" id="KW-0238">DNA-binding</keyword>
<keyword evidence="1" id="KW-0805">Transcription regulation</keyword>
<evidence type="ECO:0000313" key="7">
    <source>
        <dbReference type="Proteomes" id="UP001501803"/>
    </source>
</evidence>
<dbReference type="PANTHER" id="PTHR30055:SF234">
    <property type="entry name" value="HTH-TYPE TRANSCRIPTIONAL REGULATOR BETI"/>
    <property type="match status" value="1"/>
</dbReference>
<dbReference type="InterPro" id="IPR009057">
    <property type="entry name" value="Homeodomain-like_sf"/>
</dbReference>
<name>A0ABP7K8B8_9MICO</name>
<proteinExistence type="predicted"/>
<dbReference type="Proteomes" id="UP001501803">
    <property type="component" value="Unassembled WGS sequence"/>
</dbReference>
<evidence type="ECO:0000256" key="2">
    <source>
        <dbReference type="ARBA" id="ARBA00023125"/>
    </source>
</evidence>
<evidence type="ECO:0000256" key="1">
    <source>
        <dbReference type="ARBA" id="ARBA00023015"/>
    </source>
</evidence>
<dbReference type="InterPro" id="IPR001647">
    <property type="entry name" value="HTH_TetR"/>
</dbReference>
<evidence type="ECO:0000256" key="3">
    <source>
        <dbReference type="ARBA" id="ARBA00023163"/>
    </source>
</evidence>
<organism evidence="6 7">
    <name type="scientific">Leifsonia kafniensis</name>
    <dbReference type="NCBI Taxonomy" id="475957"/>
    <lineage>
        <taxon>Bacteria</taxon>
        <taxon>Bacillati</taxon>
        <taxon>Actinomycetota</taxon>
        <taxon>Actinomycetes</taxon>
        <taxon>Micrococcales</taxon>
        <taxon>Microbacteriaceae</taxon>
        <taxon>Leifsonia</taxon>
    </lineage>
</organism>
<dbReference type="Gene3D" id="1.10.357.10">
    <property type="entry name" value="Tetracycline Repressor, domain 2"/>
    <property type="match status" value="1"/>
</dbReference>
<feature type="DNA-binding region" description="H-T-H motif" evidence="4">
    <location>
        <begin position="17"/>
        <end position="36"/>
    </location>
</feature>
<keyword evidence="3" id="KW-0804">Transcription</keyword>
<feature type="domain" description="HTH tetR-type" evidence="5">
    <location>
        <begin position="1"/>
        <end position="54"/>
    </location>
</feature>
<protein>
    <submittedName>
        <fullName evidence="6">TetR/AcrR family transcriptional regulator</fullName>
    </submittedName>
</protein>
<dbReference type="PANTHER" id="PTHR30055">
    <property type="entry name" value="HTH-TYPE TRANSCRIPTIONAL REGULATOR RUTR"/>
    <property type="match status" value="1"/>
</dbReference>
<evidence type="ECO:0000256" key="4">
    <source>
        <dbReference type="PROSITE-ProRule" id="PRU00335"/>
    </source>
</evidence>
<evidence type="ECO:0000313" key="6">
    <source>
        <dbReference type="EMBL" id="GAA3867378.1"/>
    </source>
</evidence>
<dbReference type="PROSITE" id="PS50977">
    <property type="entry name" value="HTH_TETR_2"/>
    <property type="match status" value="1"/>
</dbReference>
<dbReference type="Pfam" id="PF00440">
    <property type="entry name" value="TetR_N"/>
    <property type="match status" value="1"/>
</dbReference>
<evidence type="ECO:0000259" key="5">
    <source>
        <dbReference type="PROSITE" id="PS50977"/>
    </source>
</evidence>
<dbReference type="EMBL" id="BAABCN010000002">
    <property type="protein sequence ID" value="GAA3867378.1"/>
    <property type="molecule type" value="Genomic_DNA"/>
</dbReference>